<dbReference type="InterPro" id="IPR036365">
    <property type="entry name" value="PGBD-like_sf"/>
</dbReference>
<dbReference type="GO" id="GO:0009254">
    <property type="term" value="P:peptidoglycan turnover"/>
    <property type="evidence" value="ECO:0007669"/>
    <property type="project" value="TreeGrafter"/>
</dbReference>
<comment type="similarity">
    <text evidence="2">Belongs to the N-acetylmuramoyl-L-alanine amidase 2 family.</text>
</comment>
<evidence type="ECO:0000256" key="3">
    <source>
        <dbReference type="ARBA" id="ARBA00011901"/>
    </source>
</evidence>
<dbReference type="Pfam" id="PF01471">
    <property type="entry name" value="PG_binding_1"/>
    <property type="match status" value="1"/>
</dbReference>
<dbReference type="InterPro" id="IPR036366">
    <property type="entry name" value="PGBDSf"/>
</dbReference>
<keyword evidence="8" id="KW-1185">Reference proteome</keyword>
<dbReference type="GO" id="GO:0019867">
    <property type="term" value="C:outer membrane"/>
    <property type="evidence" value="ECO:0007669"/>
    <property type="project" value="TreeGrafter"/>
</dbReference>
<dbReference type="InterPro" id="IPR051206">
    <property type="entry name" value="NAMLAA_amidase_2"/>
</dbReference>
<evidence type="ECO:0000256" key="5">
    <source>
        <dbReference type="ARBA" id="ARBA00023316"/>
    </source>
</evidence>
<dbReference type="AlphaFoldDB" id="A0A239SU02"/>
<evidence type="ECO:0000256" key="1">
    <source>
        <dbReference type="ARBA" id="ARBA00001561"/>
    </source>
</evidence>
<accession>A0A239SU02</accession>
<name>A0A239SU02_9BURK</name>
<comment type="catalytic activity">
    <reaction evidence="1">
        <text>Hydrolyzes the link between N-acetylmuramoyl residues and L-amino acid residues in certain cell-wall glycopeptides.</text>
        <dbReference type="EC" id="3.5.1.28"/>
    </reaction>
</comment>
<dbReference type="Proteomes" id="UP000215126">
    <property type="component" value="Chromosome 1"/>
</dbReference>
<dbReference type="EC" id="3.5.1.28" evidence="3"/>
<protein>
    <recommendedName>
        <fullName evidence="3">N-acetylmuramoyl-L-alanine amidase</fullName>
        <ecNumber evidence="3">3.5.1.28</ecNumber>
    </recommendedName>
</protein>
<dbReference type="Pfam" id="PF01510">
    <property type="entry name" value="Amidase_2"/>
    <property type="match status" value="1"/>
</dbReference>
<dbReference type="SUPFAM" id="SSF47090">
    <property type="entry name" value="PGBD-like"/>
    <property type="match status" value="1"/>
</dbReference>
<dbReference type="SMART" id="SM00644">
    <property type="entry name" value="Ami_2"/>
    <property type="match status" value="1"/>
</dbReference>
<sequence length="323" mass="35409">MPHARHTPDDVSTTPSRRKFFTQVTAVSVALGAAPLRLHAGAPATDSDSSASRQSIYDLKTDASPNQESRIRTLVVHYTATPFERAKEILTAPNRTPAVSSHYLVPDAAGDNDRFVVYALVPESRLAHHAGRSEWLGERRLNGTSIGIEIVNLGFPATDNRLPLENRQWYEYPAAQIAVVAELVADIVARHQIAPNRIVGHADIAPGRKTDPGPKFPWKTLATEYNLGAWPDADTVKWYENRAPYACDVGALQAKLLAYGYDTPQTGQIDQATKNVIESFQMHFCAEHRYDGVPDVLTVAILDALLEKYLGWPRPPALGTGAA</sequence>
<dbReference type="PANTHER" id="PTHR30417">
    <property type="entry name" value="N-ACETYLMURAMOYL-L-ALANINE AMIDASE AMID"/>
    <property type="match status" value="1"/>
</dbReference>
<dbReference type="InterPro" id="IPR036505">
    <property type="entry name" value="Amidase/PGRP_sf"/>
</dbReference>
<dbReference type="Gene3D" id="1.10.101.10">
    <property type="entry name" value="PGBD-like superfamily/PGBD"/>
    <property type="match status" value="1"/>
</dbReference>
<dbReference type="InterPro" id="IPR002477">
    <property type="entry name" value="Peptidoglycan-bd-like"/>
</dbReference>
<dbReference type="OrthoDB" id="9794842at2"/>
<dbReference type="PANTHER" id="PTHR30417:SF1">
    <property type="entry name" value="N-ACETYLMURAMOYL-L-ALANINE AMIDASE AMID"/>
    <property type="match status" value="1"/>
</dbReference>
<dbReference type="SUPFAM" id="SSF55846">
    <property type="entry name" value="N-acetylmuramoyl-L-alanine amidase-like"/>
    <property type="match status" value="1"/>
</dbReference>
<dbReference type="PROSITE" id="PS51318">
    <property type="entry name" value="TAT"/>
    <property type="match status" value="1"/>
</dbReference>
<dbReference type="InterPro" id="IPR006311">
    <property type="entry name" value="TAT_signal"/>
</dbReference>
<keyword evidence="5" id="KW-0961">Cell wall biogenesis/degradation</keyword>
<dbReference type="FunFam" id="3.40.80.10:FF:000003">
    <property type="entry name" value="N-acetylmuramoyl-L-alanine amidase"/>
    <property type="match status" value="1"/>
</dbReference>
<dbReference type="InterPro" id="IPR002502">
    <property type="entry name" value="Amidase_domain"/>
</dbReference>
<evidence type="ECO:0000256" key="2">
    <source>
        <dbReference type="ARBA" id="ARBA00007553"/>
    </source>
</evidence>
<dbReference type="GO" id="GO:0071555">
    <property type="term" value="P:cell wall organization"/>
    <property type="evidence" value="ECO:0007669"/>
    <property type="project" value="UniProtKB-KW"/>
</dbReference>
<evidence type="ECO:0000259" key="6">
    <source>
        <dbReference type="SMART" id="SM00644"/>
    </source>
</evidence>
<organism evidence="7 8">
    <name type="scientific">Pandoraea sputorum</name>
    <dbReference type="NCBI Taxonomy" id="93222"/>
    <lineage>
        <taxon>Bacteria</taxon>
        <taxon>Pseudomonadati</taxon>
        <taxon>Pseudomonadota</taxon>
        <taxon>Betaproteobacteria</taxon>
        <taxon>Burkholderiales</taxon>
        <taxon>Burkholderiaceae</taxon>
        <taxon>Pandoraea</taxon>
    </lineage>
</organism>
<reference evidence="7 8" key="1">
    <citation type="submission" date="2017-06" db="EMBL/GenBank/DDBJ databases">
        <authorList>
            <consortium name="Pathogen Informatics"/>
        </authorList>
    </citation>
    <scope>NUCLEOTIDE SEQUENCE [LARGE SCALE GENOMIC DNA]</scope>
    <source>
        <strain evidence="7 8">NCTC13161</strain>
    </source>
</reference>
<keyword evidence="4 7" id="KW-0378">Hydrolase</keyword>
<feature type="domain" description="N-acetylmuramoyl-L-alanine amidase" evidence="6">
    <location>
        <begin position="60"/>
        <end position="213"/>
    </location>
</feature>
<gene>
    <name evidence="7" type="primary">amiD</name>
    <name evidence="7" type="ORF">SAMEA4530655_04100</name>
</gene>
<evidence type="ECO:0000313" key="7">
    <source>
        <dbReference type="EMBL" id="SNU88133.1"/>
    </source>
</evidence>
<dbReference type="CDD" id="cd06583">
    <property type="entry name" value="PGRP"/>
    <property type="match status" value="1"/>
</dbReference>
<proteinExistence type="inferred from homology"/>
<dbReference type="GO" id="GO:0008745">
    <property type="term" value="F:N-acetylmuramoyl-L-alanine amidase activity"/>
    <property type="evidence" value="ECO:0007669"/>
    <property type="project" value="UniProtKB-EC"/>
</dbReference>
<dbReference type="GO" id="GO:0009253">
    <property type="term" value="P:peptidoglycan catabolic process"/>
    <property type="evidence" value="ECO:0007669"/>
    <property type="project" value="InterPro"/>
</dbReference>
<dbReference type="EMBL" id="LT906435">
    <property type="protein sequence ID" value="SNU88133.1"/>
    <property type="molecule type" value="Genomic_DNA"/>
</dbReference>
<evidence type="ECO:0000256" key="4">
    <source>
        <dbReference type="ARBA" id="ARBA00022801"/>
    </source>
</evidence>
<evidence type="ECO:0000313" key="8">
    <source>
        <dbReference type="Proteomes" id="UP000215126"/>
    </source>
</evidence>
<dbReference type="Gene3D" id="3.40.80.10">
    <property type="entry name" value="Peptidoglycan recognition protein-like"/>
    <property type="match status" value="1"/>
</dbReference>